<gene>
    <name evidence="7" type="ORF">A6D6_02155</name>
</gene>
<proteinExistence type="inferred from homology"/>
<dbReference type="RefSeq" id="WP_201303763.1">
    <property type="nucleotide sequence ID" value="NZ_AQPF01000014.1"/>
</dbReference>
<evidence type="ECO:0000256" key="3">
    <source>
        <dbReference type="ARBA" id="ARBA00022741"/>
    </source>
</evidence>
<evidence type="ECO:0000256" key="1">
    <source>
        <dbReference type="ARBA" id="ARBA00005417"/>
    </source>
</evidence>
<comment type="caution">
    <text evidence="7">The sequence shown here is derived from an EMBL/GenBank/DDBJ whole genome shotgun (WGS) entry which is preliminary data.</text>
</comment>
<keyword evidence="4" id="KW-0067">ATP-binding</keyword>
<protein>
    <submittedName>
        <fullName evidence="7">Nitrate/sulfonate/bicarbonate ABC transporter ATPase</fullName>
    </submittedName>
</protein>
<keyword evidence="2" id="KW-0813">Transport</keyword>
<keyword evidence="8" id="KW-1185">Reference proteome</keyword>
<evidence type="ECO:0000256" key="2">
    <source>
        <dbReference type="ARBA" id="ARBA00022448"/>
    </source>
</evidence>
<accession>A0ABQ6Y8P7</accession>
<feature type="compositionally biased region" description="Polar residues" evidence="5">
    <location>
        <begin position="1"/>
        <end position="11"/>
    </location>
</feature>
<evidence type="ECO:0000256" key="5">
    <source>
        <dbReference type="SAM" id="MobiDB-lite"/>
    </source>
</evidence>
<dbReference type="CDD" id="cd03293">
    <property type="entry name" value="ABC_NrtD_SsuB_transporters"/>
    <property type="match status" value="1"/>
</dbReference>
<dbReference type="InterPro" id="IPR003593">
    <property type="entry name" value="AAA+_ATPase"/>
</dbReference>
<feature type="domain" description="ABC transporter" evidence="6">
    <location>
        <begin position="54"/>
        <end position="283"/>
    </location>
</feature>
<dbReference type="PANTHER" id="PTHR42788:SF13">
    <property type="entry name" value="ALIPHATIC SULFONATES IMPORT ATP-BINDING PROTEIN SSUB"/>
    <property type="match status" value="1"/>
</dbReference>
<organism evidence="7 8">
    <name type="scientific">Alcanivorax xiamenensis</name>
    <dbReference type="NCBI Taxonomy" id="1177156"/>
    <lineage>
        <taxon>Bacteria</taxon>
        <taxon>Pseudomonadati</taxon>
        <taxon>Pseudomonadota</taxon>
        <taxon>Gammaproteobacteria</taxon>
        <taxon>Oceanospirillales</taxon>
        <taxon>Alcanivoracaceae</taxon>
        <taxon>Alcanivorax</taxon>
    </lineage>
</organism>
<dbReference type="Proteomes" id="UP000771797">
    <property type="component" value="Unassembled WGS sequence"/>
</dbReference>
<feature type="compositionally biased region" description="Basic and acidic residues" evidence="5">
    <location>
        <begin position="12"/>
        <end position="21"/>
    </location>
</feature>
<evidence type="ECO:0000313" key="8">
    <source>
        <dbReference type="Proteomes" id="UP000771797"/>
    </source>
</evidence>
<evidence type="ECO:0000313" key="7">
    <source>
        <dbReference type="EMBL" id="KAF0805707.1"/>
    </source>
</evidence>
<dbReference type="InterPro" id="IPR003439">
    <property type="entry name" value="ABC_transporter-like_ATP-bd"/>
</dbReference>
<dbReference type="InterPro" id="IPR050166">
    <property type="entry name" value="ABC_transporter_ATP-bind"/>
</dbReference>
<comment type="similarity">
    <text evidence="1">Belongs to the ABC transporter superfamily.</text>
</comment>
<dbReference type="PROSITE" id="PS00211">
    <property type="entry name" value="ABC_TRANSPORTER_1"/>
    <property type="match status" value="1"/>
</dbReference>
<evidence type="ECO:0000259" key="6">
    <source>
        <dbReference type="PROSITE" id="PS50893"/>
    </source>
</evidence>
<dbReference type="SMART" id="SM00382">
    <property type="entry name" value="AAA"/>
    <property type="match status" value="1"/>
</dbReference>
<dbReference type="SUPFAM" id="SSF52540">
    <property type="entry name" value="P-loop containing nucleoside triphosphate hydrolases"/>
    <property type="match status" value="1"/>
</dbReference>
<dbReference type="InterPro" id="IPR027417">
    <property type="entry name" value="P-loop_NTPase"/>
</dbReference>
<dbReference type="EMBL" id="AQPF01000014">
    <property type="protein sequence ID" value="KAF0805707.1"/>
    <property type="molecule type" value="Genomic_DNA"/>
</dbReference>
<dbReference type="Pfam" id="PF00005">
    <property type="entry name" value="ABC_tran"/>
    <property type="match status" value="1"/>
</dbReference>
<dbReference type="PANTHER" id="PTHR42788">
    <property type="entry name" value="TAURINE IMPORT ATP-BINDING PROTEIN-RELATED"/>
    <property type="match status" value="1"/>
</dbReference>
<dbReference type="Gene3D" id="3.40.50.300">
    <property type="entry name" value="P-loop containing nucleotide triphosphate hydrolases"/>
    <property type="match status" value="1"/>
</dbReference>
<dbReference type="PROSITE" id="PS50893">
    <property type="entry name" value="ABC_TRANSPORTER_2"/>
    <property type="match status" value="1"/>
</dbReference>
<sequence>MKPATKSTPESTIRDQSRAKENPMTSAIDMTRRLAQPPGRSSRAPGGERGHIEIRDVSVEFERSGDWVTAVHRAQVDIRPGEFVCLLGPSGCGKSTLLNTVAGFVSPTRGELLVDGNPVKAPGPDRGMVFQQHSLFPWKTVRDNVAFGPLMSGLGRNEALSLARTFLGLVGLSAHANAFPDTLSGGMQQRVGIARALANYPSVLLMDEPFGALDAQTRTMMQESLLDIWSEFGNTVLFVTHDIDEAVFLSDRILIMSASPGRIIADISVDLPRPRSQDLLTQPGFMALKRECLDLIRRETLRAFEQQNGQAG</sequence>
<dbReference type="InterPro" id="IPR017871">
    <property type="entry name" value="ABC_transporter-like_CS"/>
</dbReference>
<evidence type="ECO:0000256" key="4">
    <source>
        <dbReference type="ARBA" id="ARBA00022840"/>
    </source>
</evidence>
<keyword evidence="3" id="KW-0547">Nucleotide-binding</keyword>
<reference evidence="7 8" key="1">
    <citation type="submission" date="2012-09" db="EMBL/GenBank/DDBJ databases">
        <title>Genome Sequence of alkane-degrading Bacterium Alcanivorax sp. 6-D-6.</title>
        <authorList>
            <person name="Lai Q."/>
            <person name="Shao Z."/>
        </authorList>
    </citation>
    <scope>NUCLEOTIDE SEQUENCE [LARGE SCALE GENOMIC DNA]</scope>
    <source>
        <strain evidence="7 8">6-D-6</strain>
    </source>
</reference>
<feature type="region of interest" description="Disordered" evidence="5">
    <location>
        <begin position="1"/>
        <end position="51"/>
    </location>
</feature>
<name>A0ABQ6Y8P7_9GAMM</name>